<proteinExistence type="predicted"/>
<dbReference type="AlphaFoldDB" id="A0A0E9VY80"/>
<reference evidence="1" key="1">
    <citation type="submission" date="2014-11" db="EMBL/GenBank/DDBJ databases">
        <authorList>
            <person name="Amaro Gonzalez C."/>
        </authorList>
    </citation>
    <scope>NUCLEOTIDE SEQUENCE</scope>
</reference>
<accession>A0A0E9VY80</accession>
<sequence length="42" mass="4716">MMLDALGSPQGWKVSISWNDCISLFITDTCWPIGCLQVCILR</sequence>
<name>A0A0E9VY80_ANGAN</name>
<dbReference type="EMBL" id="GBXM01025473">
    <property type="protein sequence ID" value="JAH83104.1"/>
    <property type="molecule type" value="Transcribed_RNA"/>
</dbReference>
<evidence type="ECO:0000313" key="1">
    <source>
        <dbReference type="EMBL" id="JAH83104.1"/>
    </source>
</evidence>
<organism evidence="1">
    <name type="scientific">Anguilla anguilla</name>
    <name type="common">European freshwater eel</name>
    <name type="synonym">Muraena anguilla</name>
    <dbReference type="NCBI Taxonomy" id="7936"/>
    <lineage>
        <taxon>Eukaryota</taxon>
        <taxon>Metazoa</taxon>
        <taxon>Chordata</taxon>
        <taxon>Craniata</taxon>
        <taxon>Vertebrata</taxon>
        <taxon>Euteleostomi</taxon>
        <taxon>Actinopterygii</taxon>
        <taxon>Neopterygii</taxon>
        <taxon>Teleostei</taxon>
        <taxon>Anguilliformes</taxon>
        <taxon>Anguillidae</taxon>
        <taxon>Anguilla</taxon>
    </lineage>
</organism>
<protein>
    <submittedName>
        <fullName evidence="1">Uncharacterized protein</fullName>
    </submittedName>
</protein>
<reference evidence="1" key="2">
    <citation type="journal article" date="2015" name="Fish Shellfish Immunol.">
        <title>Early steps in the European eel (Anguilla anguilla)-Vibrio vulnificus interaction in the gills: Role of the RtxA13 toxin.</title>
        <authorList>
            <person name="Callol A."/>
            <person name="Pajuelo D."/>
            <person name="Ebbesson L."/>
            <person name="Teles M."/>
            <person name="MacKenzie S."/>
            <person name="Amaro C."/>
        </authorList>
    </citation>
    <scope>NUCLEOTIDE SEQUENCE</scope>
</reference>